<protein>
    <submittedName>
        <fullName evidence="2">Uncharacterized protein</fullName>
    </submittedName>
</protein>
<dbReference type="STRING" id="501010.NOSIN_22745"/>
<gene>
    <name evidence="2" type="ORF">NOSIN_22745</name>
</gene>
<dbReference type="Proteomes" id="UP000189004">
    <property type="component" value="Unassembled WGS sequence"/>
</dbReference>
<name>A0A1V3C6B8_9ACTN</name>
<organism evidence="2 3">
    <name type="scientific">Nocardiopsis sinuspersici</name>
    <dbReference type="NCBI Taxonomy" id="501010"/>
    <lineage>
        <taxon>Bacteria</taxon>
        <taxon>Bacillati</taxon>
        <taxon>Actinomycetota</taxon>
        <taxon>Actinomycetes</taxon>
        <taxon>Streptosporangiales</taxon>
        <taxon>Nocardiopsidaceae</taxon>
        <taxon>Nocardiopsis</taxon>
    </lineage>
</organism>
<comment type="caution">
    <text evidence="2">The sequence shown here is derived from an EMBL/GenBank/DDBJ whole genome shotgun (WGS) entry which is preliminary data.</text>
</comment>
<keyword evidence="3" id="KW-1185">Reference proteome</keyword>
<evidence type="ECO:0000256" key="1">
    <source>
        <dbReference type="SAM" id="MobiDB-lite"/>
    </source>
</evidence>
<proteinExistence type="predicted"/>
<dbReference type="AlphaFoldDB" id="A0A1V3C6B8"/>
<sequence>MKIGVALRELYDSESALAGELLRLADRHAKEQEIHHVAQDLVRWSREHVREIVAAGPRYGLDLGNPDLENPEPPTEEAGEIPGEDSGPELLLLADLRRLYRMAAGVSLDWDLLGQGAQVVADPDLLALTKRCHPQSLRQMKWADAMLKTVSPQILAS</sequence>
<evidence type="ECO:0000313" key="3">
    <source>
        <dbReference type="Proteomes" id="UP000189004"/>
    </source>
</evidence>
<dbReference type="EMBL" id="MCOK01000001">
    <property type="protein sequence ID" value="OOC56295.1"/>
    <property type="molecule type" value="Genomic_DNA"/>
</dbReference>
<accession>A0A1V3C6B8</accession>
<feature type="compositionally biased region" description="Acidic residues" evidence="1">
    <location>
        <begin position="74"/>
        <end position="86"/>
    </location>
</feature>
<feature type="region of interest" description="Disordered" evidence="1">
    <location>
        <begin position="61"/>
        <end position="86"/>
    </location>
</feature>
<dbReference type="OrthoDB" id="669978at2"/>
<reference evidence="3" key="1">
    <citation type="submission" date="2016-08" db="EMBL/GenBank/DDBJ databases">
        <authorList>
            <person name="Tokovenko B."/>
            <person name="Kalinowski J."/>
        </authorList>
    </citation>
    <scope>NUCLEOTIDE SEQUENCE [LARGE SCALE GENOMIC DNA]</scope>
    <source>
        <strain evidence="3">UTMC102</strain>
    </source>
</reference>
<dbReference type="RefSeq" id="WP_077692734.1">
    <property type="nucleotide sequence ID" value="NZ_MCOK01000001.1"/>
</dbReference>
<evidence type="ECO:0000313" key="2">
    <source>
        <dbReference type="EMBL" id="OOC56295.1"/>
    </source>
</evidence>